<gene>
    <name evidence="2" type="ORF">BGK67_02565</name>
</gene>
<accession>A0A1E5Q0W4</accession>
<keyword evidence="3" id="KW-1185">Reference proteome</keyword>
<name>A0A1E5Q0W4_9ACTN</name>
<dbReference type="GO" id="GO:0043856">
    <property type="term" value="F:anti-sigma factor antagonist activity"/>
    <property type="evidence" value="ECO:0007669"/>
    <property type="project" value="TreeGrafter"/>
</dbReference>
<dbReference type="PROSITE" id="PS50801">
    <property type="entry name" value="STAS"/>
    <property type="match status" value="1"/>
</dbReference>
<dbReference type="PANTHER" id="PTHR33495:SF2">
    <property type="entry name" value="ANTI-SIGMA FACTOR ANTAGONIST TM_1081-RELATED"/>
    <property type="match status" value="1"/>
</dbReference>
<dbReference type="PANTHER" id="PTHR33495">
    <property type="entry name" value="ANTI-SIGMA FACTOR ANTAGONIST TM_1081-RELATED-RELATED"/>
    <property type="match status" value="1"/>
</dbReference>
<dbReference type="InterPro" id="IPR058548">
    <property type="entry name" value="MlaB-like_STAS"/>
</dbReference>
<proteinExistence type="predicted"/>
<reference evidence="2 3" key="1">
    <citation type="submission" date="2016-08" db="EMBL/GenBank/DDBJ databases">
        <title>The complete genome of Streptomyces subrutilus 10-1-1.</title>
        <authorList>
            <person name="Chen X."/>
        </authorList>
    </citation>
    <scope>NUCLEOTIDE SEQUENCE [LARGE SCALE GENOMIC DNA]</scope>
    <source>
        <strain evidence="2 3">10-1-1</strain>
    </source>
</reference>
<sequence>MTVITVGGHVDEDSAPFLTEALDGAVANGSARTVVDLSETGFADSSILHALFHGQKIHAAAGSAFVIAGPLRTAVSRLFQITGAGRALRVTDSLETAMTC</sequence>
<organism evidence="2 3">
    <name type="scientific">Streptomyces subrutilus</name>
    <dbReference type="NCBI Taxonomy" id="36818"/>
    <lineage>
        <taxon>Bacteria</taxon>
        <taxon>Bacillati</taxon>
        <taxon>Actinomycetota</taxon>
        <taxon>Actinomycetes</taxon>
        <taxon>Kitasatosporales</taxon>
        <taxon>Streptomycetaceae</taxon>
        <taxon>Streptomyces</taxon>
    </lineage>
</organism>
<protein>
    <submittedName>
        <fullName evidence="2">Anti-anti-sigma factor</fullName>
    </submittedName>
</protein>
<dbReference type="Gene3D" id="3.30.750.24">
    <property type="entry name" value="STAS domain"/>
    <property type="match status" value="1"/>
</dbReference>
<evidence type="ECO:0000259" key="1">
    <source>
        <dbReference type="PROSITE" id="PS50801"/>
    </source>
</evidence>
<dbReference type="Proteomes" id="UP000095705">
    <property type="component" value="Unassembled WGS sequence"/>
</dbReference>
<evidence type="ECO:0000313" key="3">
    <source>
        <dbReference type="Proteomes" id="UP000095705"/>
    </source>
</evidence>
<feature type="domain" description="STAS" evidence="1">
    <location>
        <begin position="1"/>
        <end position="100"/>
    </location>
</feature>
<dbReference type="InterPro" id="IPR002645">
    <property type="entry name" value="STAS_dom"/>
</dbReference>
<dbReference type="STRING" id="36818.BGK67_02565"/>
<comment type="caution">
    <text evidence="2">The sequence shown here is derived from an EMBL/GenBank/DDBJ whole genome shotgun (WGS) entry which is preliminary data.</text>
</comment>
<evidence type="ECO:0000313" key="2">
    <source>
        <dbReference type="EMBL" id="OEJ35421.1"/>
    </source>
</evidence>
<dbReference type="EMBL" id="MEHK01000001">
    <property type="protein sequence ID" value="OEJ35421.1"/>
    <property type="molecule type" value="Genomic_DNA"/>
</dbReference>
<dbReference type="InterPro" id="IPR036513">
    <property type="entry name" value="STAS_dom_sf"/>
</dbReference>
<dbReference type="SUPFAM" id="SSF52091">
    <property type="entry name" value="SpoIIaa-like"/>
    <property type="match status" value="1"/>
</dbReference>
<dbReference type="CDD" id="cd07043">
    <property type="entry name" value="STAS_anti-anti-sigma_factors"/>
    <property type="match status" value="1"/>
</dbReference>
<dbReference type="AlphaFoldDB" id="A0A1E5Q0W4"/>
<dbReference type="Pfam" id="PF13466">
    <property type="entry name" value="STAS_2"/>
    <property type="match status" value="1"/>
</dbReference>